<dbReference type="SUPFAM" id="SSF48208">
    <property type="entry name" value="Six-hairpin glycosidases"/>
    <property type="match status" value="1"/>
</dbReference>
<evidence type="ECO:0000313" key="2">
    <source>
        <dbReference type="Proteomes" id="UP000184267"/>
    </source>
</evidence>
<proteinExistence type="predicted"/>
<sequence>MTTLPNAPLSMEQPMTVKIDCEPYSQDPRRAALRYVDIKVIRGEAELGKLRALHIRRHMFETAQDFIGDLDAVSAEMYEFVMTVFDECGHLRKELVEDDYLKGTGVWGRELDNNGPLLYVEYIAVQEEFRKLAVASLLLQTLAESEYTTPQTFTFLCPTLGFSAGTRSAWAKQTPADAALSRKHHYRRVGRTRFLAYTPDPTHPSRLLALEDDVEWIGKPFQSWSPHTSSKPRAGNAWLHCMIESTAQSPGLPTSMGNIADVIRQAYHRDPALVREPDDRDFTPLDTAANAMNLRAIEALLSLPSESGIWKDASADPSKERSAVELCQHHMLSLKHLAETQPGQQWNGHSPDALRAEFLLMNAEEEEIISLSEEAYIASRKWGCTCGECTDGWLSKRMRYRMWHGATVDAGIMDLIVETAPSGARLDEEFAAQHLPPAVRRGGIAKPMFQDYADVVRTISEILSQPGTAGIPSIDNVHRALGELGKRFFAEGGRVEHALSYVLHGAKAQSPLGDNKWDALQEGLAMEGDTGAVAYKAMPECDNDLEFTLVGQRLGLPQPGHLKGNLAYGRIDRHGLVSRFNPVRTASSQNTPMQVGNGHFAFGADVTGLQTFLPWATMSDWGWKNDSLPAGTTAADIAAYRGVVWDGVEYEFGGPEPAQQWLISNPNRVNLGRVGLLFLDESGEAANVTEEALEEKRQVLDLWTGTVTSTFQWEGMDVRVQTVAAQESNTIGVTITSPLLQRGRLGVFIDFPWNDGSEKFEAPFVGVWNATNNHTTALRTGRGLGRGIQAQIAHTMDATTFFTSVGGDAFSVNRVSPDAHRYEIIPHQSQEQFAVAISYSPGGVSAVLSGEQIQRESEQTWEDFWSNHGFVDVLTGSTDTRAEELQRRIILSQYLLRVNEAGDYPPQESGLVNNGWYGKFHMEMFFWHSAHWALWNNWDLLNRASSVYSRFLPTAIQRAQVQQGYSTGARWSKMTDPAGRSAPGEINELLIWEQPHPLVFAEYEYRATGSKATLEKWRDVVHATADWMAVYARRNASTGFFDLGPPMYVVSEDTSPNVTRNPAFELAYWRFGLDHASTWMERLGEAVPSAWTEVMDNLAPLPIEDGLYAVYEGIPSDFWDTPTFTNDHPAMVGLYGWLPQTANVSLTMAKATAEKIWTSWNISNCWG</sequence>
<name>A0A1M2VXT5_TRAPU</name>
<dbReference type="OrthoDB" id="3534988at2759"/>
<evidence type="ECO:0000313" key="1">
    <source>
        <dbReference type="EMBL" id="OJT12383.1"/>
    </source>
</evidence>
<dbReference type="AlphaFoldDB" id="A0A1M2VXT5"/>
<dbReference type="InterPro" id="IPR008928">
    <property type="entry name" value="6-hairpin_glycosidase_sf"/>
</dbReference>
<dbReference type="Proteomes" id="UP000184267">
    <property type="component" value="Unassembled WGS sequence"/>
</dbReference>
<keyword evidence="2" id="KW-1185">Reference proteome</keyword>
<reference evidence="1 2" key="1">
    <citation type="submission" date="2016-10" db="EMBL/GenBank/DDBJ databases">
        <title>Genome sequence of the basidiomycete white-rot fungus Trametes pubescens.</title>
        <authorList>
            <person name="Makela M.R."/>
            <person name="Granchi Z."/>
            <person name="Peng M."/>
            <person name="De Vries R.P."/>
            <person name="Grigoriev I."/>
            <person name="Riley R."/>
            <person name="Hilden K."/>
        </authorList>
    </citation>
    <scope>NUCLEOTIDE SEQUENCE [LARGE SCALE GENOMIC DNA]</scope>
    <source>
        <strain evidence="1 2">FBCC735</strain>
    </source>
</reference>
<dbReference type="GO" id="GO:0003824">
    <property type="term" value="F:catalytic activity"/>
    <property type="evidence" value="ECO:0007669"/>
    <property type="project" value="UniProtKB-ARBA"/>
</dbReference>
<dbReference type="Gene3D" id="1.50.10.10">
    <property type="match status" value="1"/>
</dbReference>
<protein>
    <submittedName>
        <fullName evidence="1">Uncharacterized protein</fullName>
    </submittedName>
</protein>
<dbReference type="InterPro" id="IPR012341">
    <property type="entry name" value="6hp_glycosidase-like_sf"/>
</dbReference>
<accession>A0A1M2VXT5</accession>
<organism evidence="1 2">
    <name type="scientific">Trametes pubescens</name>
    <name type="common">White-rot fungus</name>
    <dbReference type="NCBI Taxonomy" id="154538"/>
    <lineage>
        <taxon>Eukaryota</taxon>
        <taxon>Fungi</taxon>
        <taxon>Dikarya</taxon>
        <taxon>Basidiomycota</taxon>
        <taxon>Agaricomycotina</taxon>
        <taxon>Agaricomycetes</taxon>
        <taxon>Polyporales</taxon>
        <taxon>Polyporaceae</taxon>
        <taxon>Trametes</taxon>
    </lineage>
</organism>
<dbReference type="GO" id="GO:0005975">
    <property type="term" value="P:carbohydrate metabolic process"/>
    <property type="evidence" value="ECO:0007669"/>
    <property type="project" value="InterPro"/>
</dbReference>
<dbReference type="STRING" id="154538.A0A1M2VXT5"/>
<dbReference type="OMA" id="VWDGVEY"/>
<dbReference type="EMBL" id="MNAD01000491">
    <property type="protein sequence ID" value="OJT12383.1"/>
    <property type="molecule type" value="Genomic_DNA"/>
</dbReference>
<gene>
    <name evidence="1" type="ORF">TRAPUB_11085</name>
</gene>
<comment type="caution">
    <text evidence="1">The sequence shown here is derived from an EMBL/GenBank/DDBJ whole genome shotgun (WGS) entry which is preliminary data.</text>
</comment>